<feature type="domain" description="SGNH hydrolase-type esterase" evidence="1">
    <location>
        <begin position="20"/>
        <end position="159"/>
    </location>
</feature>
<comment type="caution">
    <text evidence="2">The sequence shown here is derived from an EMBL/GenBank/DDBJ whole genome shotgun (WGS) entry which is preliminary data.</text>
</comment>
<dbReference type="Pfam" id="PF13472">
    <property type="entry name" value="Lipase_GDSL_2"/>
    <property type="match status" value="1"/>
</dbReference>
<name>A0A1H8FVB4_9MICO</name>
<dbReference type="PANTHER" id="PTHR30383">
    <property type="entry name" value="THIOESTERASE 1/PROTEASE 1/LYSOPHOSPHOLIPASE L1"/>
    <property type="match status" value="1"/>
</dbReference>
<accession>A0A1H8FVB4</accession>
<dbReference type="InterPro" id="IPR013830">
    <property type="entry name" value="SGNH_hydro"/>
</dbReference>
<dbReference type="RefSeq" id="WP_092109592.1">
    <property type="nucleotide sequence ID" value="NZ_FOCN01000006.1"/>
</dbReference>
<evidence type="ECO:0000259" key="1">
    <source>
        <dbReference type="Pfam" id="PF13472"/>
    </source>
</evidence>
<evidence type="ECO:0000313" key="2">
    <source>
        <dbReference type="EMBL" id="TFB93482.1"/>
    </source>
</evidence>
<gene>
    <name evidence="2" type="ORF">E3O10_04260</name>
</gene>
<organism evidence="2 3">
    <name type="scientific">Cryobacterium luteum</name>
    <dbReference type="NCBI Taxonomy" id="1424661"/>
    <lineage>
        <taxon>Bacteria</taxon>
        <taxon>Bacillati</taxon>
        <taxon>Actinomycetota</taxon>
        <taxon>Actinomycetes</taxon>
        <taxon>Micrococcales</taxon>
        <taxon>Microbacteriaceae</taxon>
        <taxon>Cryobacterium</taxon>
    </lineage>
</organism>
<dbReference type="GO" id="GO:0004622">
    <property type="term" value="F:phosphatidylcholine lysophospholipase activity"/>
    <property type="evidence" value="ECO:0007669"/>
    <property type="project" value="TreeGrafter"/>
</dbReference>
<dbReference type="Gene3D" id="3.40.50.1110">
    <property type="entry name" value="SGNH hydrolase"/>
    <property type="match status" value="1"/>
</dbReference>
<dbReference type="InterPro" id="IPR036514">
    <property type="entry name" value="SGNH_hydro_sf"/>
</dbReference>
<dbReference type="EMBL" id="SOFF01000012">
    <property type="protein sequence ID" value="TFB93482.1"/>
    <property type="molecule type" value="Genomic_DNA"/>
</dbReference>
<protein>
    <recommendedName>
        <fullName evidence="1">SGNH hydrolase-type esterase domain-containing protein</fullName>
    </recommendedName>
</protein>
<dbReference type="PANTHER" id="PTHR30383:SF5">
    <property type="entry name" value="SGNH HYDROLASE-TYPE ESTERASE DOMAIN-CONTAINING PROTEIN"/>
    <property type="match status" value="1"/>
</dbReference>
<dbReference type="Proteomes" id="UP000297654">
    <property type="component" value="Unassembled WGS sequence"/>
</dbReference>
<evidence type="ECO:0000313" key="3">
    <source>
        <dbReference type="Proteomes" id="UP000297654"/>
    </source>
</evidence>
<reference evidence="2 3" key="1">
    <citation type="submission" date="2019-03" db="EMBL/GenBank/DDBJ databases">
        <title>Genomics of glacier-inhabiting Cryobacterium strains.</title>
        <authorList>
            <person name="Liu Q."/>
            <person name="Xin Y.-H."/>
        </authorList>
    </citation>
    <scope>NUCLEOTIDE SEQUENCE [LARGE SCALE GENOMIC DNA]</scope>
    <source>
        <strain evidence="2 3">Hh15</strain>
    </source>
</reference>
<dbReference type="InterPro" id="IPR051532">
    <property type="entry name" value="Ester_Hydrolysis_Enzymes"/>
</dbReference>
<keyword evidence="3" id="KW-1185">Reference proteome</keyword>
<dbReference type="SUPFAM" id="SSF52266">
    <property type="entry name" value="SGNH hydrolase"/>
    <property type="match status" value="1"/>
</dbReference>
<dbReference type="AlphaFoldDB" id="A0A1H8FVB4"/>
<sequence>MSVSLAFLGDGLVAGGQWDEWFPEHDVHNLALSGNTTDEVIEQLDQVIELRPDAIVIGVGTNDLGWRKSDEYVVRNLETILHTLRRALPETRIMVQSVLPRDREFAPIIRSINRHIWQYAPTQHVQYLDLWPALALPDGELDPALGIDRLHLNPAGYAAWLSELKPGLEILFERPPSTTSIPIQHA</sequence>
<dbReference type="OrthoDB" id="9805821at2"/>
<proteinExistence type="predicted"/>
<dbReference type="STRING" id="1424661.SAMN05216281_106172"/>